<evidence type="ECO:0000313" key="2">
    <source>
        <dbReference type="Proteomes" id="UP000824166"/>
    </source>
</evidence>
<evidence type="ECO:0000313" key="1">
    <source>
        <dbReference type="EMBL" id="MBU8864814.1"/>
    </source>
</evidence>
<comment type="caution">
    <text evidence="1">The sequence shown here is derived from an EMBL/GenBank/DDBJ whole genome shotgun (WGS) entry which is preliminary data.</text>
</comment>
<organism evidence="1 2">
    <name type="scientific">Paenarthrobacter aromaticivorans</name>
    <dbReference type="NCBI Taxonomy" id="2849150"/>
    <lineage>
        <taxon>Bacteria</taxon>
        <taxon>Bacillati</taxon>
        <taxon>Actinomycetota</taxon>
        <taxon>Actinomycetes</taxon>
        <taxon>Micrococcales</taxon>
        <taxon>Micrococcaceae</taxon>
        <taxon>Paenarthrobacter</taxon>
    </lineage>
</organism>
<dbReference type="RefSeq" id="WP_216921501.1">
    <property type="nucleotide sequence ID" value="NZ_JAHOPC010000001.1"/>
</dbReference>
<dbReference type="Proteomes" id="UP000824166">
    <property type="component" value="Unassembled WGS sequence"/>
</dbReference>
<protein>
    <submittedName>
        <fullName evidence="1">Shikimate dehydrogenase</fullName>
    </submittedName>
</protein>
<proteinExistence type="predicted"/>
<gene>
    <name evidence="1" type="ORF">KSW38_00695</name>
</gene>
<dbReference type="EMBL" id="JAHOPC010000001">
    <property type="protein sequence ID" value="MBU8864814.1"/>
    <property type="molecule type" value="Genomic_DNA"/>
</dbReference>
<sequence length="319" mass="34398">MLMPATEPTMYFVGVTTKQSSIMRVFPAWAEELGLSAVLKGIDLPPGAPAADYQDVVRFLKQDPLSLGALVTTHKLDIVSAAGESFDDFGEDAQVLHEISSISKKDGKLWGNAMDAVTSGLSLEAIVPDSYWEDGQAELVLLGAGGSSLALTYHLHKRALAGLPVPARITVTNRRISRLEEMRAMHASLGSTLPITYVQVADATENDAVVAAAAPGSVIINATGLGKDRPGSPLTENVVFPQDAIAWDFNYRGDLVFLDQARAQEPGLNVRVEDGWVYFLHGWTRVIADVFAIDIPTRGPIFDRLSDIALNVSKKEISK</sequence>
<keyword evidence="2" id="KW-1185">Reference proteome</keyword>
<accession>A0ABS6I2K3</accession>
<name>A0ABS6I2K3_9MICC</name>
<reference evidence="1 2" key="1">
    <citation type="submission" date="2021-06" db="EMBL/GenBank/DDBJ databases">
        <authorList>
            <person name="Jeong J.W."/>
        </authorList>
    </citation>
    <scope>NUCLEOTIDE SEQUENCE [LARGE SCALE GENOMIC DNA]</scope>
    <source>
        <strain evidence="1 2">MMS21-TAE1-1</strain>
    </source>
</reference>